<reference evidence="8 9" key="1">
    <citation type="submission" date="2023-01" db="EMBL/GenBank/DDBJ databases">
        <title>Novel species of the genus Vogesella isolated from rivers.</title>
        <authorList>
            <person name="Lu H."/>
        </authorList>
    </citation>
    <scope>NUCLEOTIDE SEQUENCE [LARGE SCALE GENOMIC DNA]</scope>
    <source>
        <strain evidence="8 9">DC21W</strain>
    </source>
</reference>
<accession>A0ABT5J0H8</accession>
<proteinExistence type="inferred from homology"/>
<keyword evidence="9" id="KW-1185">Reference proteome</keyword>
<dbReference type="PANTHER" id="PTHR46383">
    <property type="entry name" value="ASPARTATE AMINOTRANSFERASE"/>
    <property type="match status" value="1"/>
</dbReference>
<evidence type="ECO:0000256" key="1">
    <source>
        <dbReference type="ARBA" id="ARBA00001933"/>
    </source>
</evidence>
<keyword evidence="5" id="KW-0808">Transferase</keyword>
<comment type="similarity">
    <text evidence="2">Belongs to the class-I pyridoxal-phosphate-dependent aminotransferase family.</text>
</comment>
<dbReference type="GO" id="GO:0008483">
    <property type="term" value="F:transaminase activity"/>
    <property type="evidence" value="ECO:0007669"/>
    <property type="project" value="UniProtKB-KW"/>
</dbReference>
<dbReference type="EMBL" id="JAQQLF010000019">
    <property type="protein sequence ID" value="MDC7718329.1"/>
    <property type="molecule type" value="Genomic_DNA"/>
</dbReference>
<evidence type="ECO:0000313" key="9">
    <source>
        <dbReference type="Proteomes" id="UP001219956"/>
    </source>
</evidence>
<organism evidence="8 9">
    <name type="scientific">Vogesella aquatica</name>
    <dbReference type="NCBI Taxonomy" id="2984206"/>
    <lineage>
        <taxon>Bacteria</taxon>
        <taxon>Pseudomonadati</taxon>
        <taxon>Pseudomonadota</taxon>
        <taxon>Betaproteobacteria</taxon>
        <taxon>Neisseriales</taxon>
        <taxon>Chromobacteriaceae</taxon>
        <taxon>Vogesella</taxon>
    </lineage>
</organism>
<dbReference type="NCBIfam" id="NF005601">
    <property type="entry name" value="PRK07337.1"/>
    <property type="match status" value="1"/>
</dbReference>
<dbReference type="Gene3D" id="3.40.640.10">
    <property type="entry name" value="Type I PLP-dependent aspartate aminotransferase-like (Major domain)"/>
    <property type="match status" value="1"/>
</dbReference>
<evidence type="ECO:0000256" key="6">
    <source>
        <dbReference type="ARBA" id="ARBA00022898"/>
    </source>
</evidence>
<evidence type="ECO:0000313" key="8">
    <source>
        <dbReference type="EMBL" id="MDC7718329.1"/>
    </source>
</evidence>
<dbReference type="InterPro" id="IPR004839">
    <property type="entry name" value="Aminotransferase_I/II_large"/>
</dbReference>
<comment type="cofactor">
    <cofactor evidence="1">
        <name>pyridoxal 5'-phosphate</name>
        <dbReference type="ChEBI" id="CHEBI:597326"/>
    </cofactor>
</comment>
<evidence type="ECO:0000256" key="2">
    <source>
        <dbReference type="ARBA" id="ARBA00007441"/>
    </source>
</evidence>
<keyword evidence="6" id="KW-0663">Pyridoxal phosphate</keyword>
<dbReference type="InterPro" id="IPR015421">
    <property type="entry name" value="PyrdxlP-dep_Trfase_major"/>
</dbReference>
<evidence type="ECO:0000256" key="3">
    <source>
        <dbReference type="ARBA" id="ARBA00021531"/>
    </source>
</evidence>
<dbReference type="CDD" id="cd00609">
    <property type="entry name" value="AAT_like"/>
    <property type="match status" value="1"/>
</dbReference>
<evidence type="ECO:0000256" key="5">
    <source>
        <dbReference type="ARBA" id="ARBA00022679"/>
    </source>
</evidence>
<sequence>MKLSRRLDAIAPFQVMAILEKARALQAAGHDVIHLEIGEPDFATPQAIVDAGRAALAAGHTFYTAAQGLPQLREAIAAHYASQFGVTVAPQRIIVTPGASGALQIALSLLVDEGDGVLMADPTYPCNRHFVSLLGGQPQAVAVDAGSRFQLLAADADAHWQANTVAAMVATPANPTGTMLAADEVAGLAAVCRARGGALIVDEIYQGLCYGQAPFSALALADDAFVINSFSKYFQMTGWRLGWLVVPDAYVEPAVRLAQNLFLCAPAAAQYAALAAFQPAVLAELEARRAEFGRRRDYLLQALPQLGWRIPAQPDGAFYVYADVSAVTDDSFAYCQRVLDEVQVAITPGADFGAHQAGRYVRVAYTTGVERLAEAVARIAQVRG</sequence>
<dbReference type="SUPFAM" id="SSF53383">
    <property type="entry name" value="PLP-dependent transferases"/>
    <property type="match status" value="1"/>
</dbReference>
<evidence type="ECO:0000259" key="7">
    <source>
        <dbReference type="Pfam" id="PF00155"/>
    </source>
</evidence>
<dbReference type="Pfam" id="PF00155">
    <property type="entry name" value="Aminotran_1_2"/>
    <property type="match status" value="1"/>
</dbReference>
<keyword evidence="4 8" id="KW-0032">Aminotransferase</keyword>
<dbReference type="PANTHER" id="PTHR46383:SF2">
    <property type="entry name" value="AMINOTRANSFERASE"/>
    <property type="match status" value="1"/>
</dbReference>
<dbReference type="RefSeq" id="WP_272752586.1">
    <property type="nucleotide sequence ID" value="NZ_JAQQLF010000019.1"/>
</dbReference>
<gene>
    <name evidence="8" type="ORF">PQU95_14045</name>
</gene>
<comment type="caution">
    <text evidence="8">The sequence shown here is derived from an EMBL/GenBank/DDBJ whole genome shotgun (WGS) entry which is preliminary data.</text>
</comment>
<dbReference type="Proteomes" id="UP001219956">
    <property type="component" value="Unassembled WGS sequence"/>
</dbReference>
<dbReference type="InterPro" id="IPR015424">
    <property type="entry name" value="PyrdxlP-dep_Trfase"/>
</dbReference>
<protein>
    <recommendedName>
        <fullName evidence="3">Putative 8-amino-7-oxononanoate synthase</fullName>
    </recommendedName>
</protein>
<evidence type="ECO:0000256" key="4">
    <source>
        <dbReference type="ARBA" id="ARBA00022576"/>
    </source>
</evidence>
<feature type="domain" description="Aminotransferase class I/classII large" evidence="7">
    <location>
        <begin position="31"/>
        <end position="379"/>
    </location>
</feature>
<name>A0ABT5J0H8_9NEIS</name>
<dbReference type="NCBIfam" id="NF006514">
    <property type="entry name" value="PRK08960.1"/>
    <property type="match status" value="1"/>
</dbReference>
<dbReference type="InterPro" id="IPR050596">
    <property type="entry name" value="AspAT/PAT-like"/>
</dbReference>